<keyword evidence="2" id="KW-1185">Reference proteome</keyword>
<proteinExistence type="predicted"/>
<evidence type="ECO:0000313" key="1">
    <source>
        <dbReference type="EMBL" id="SFR32557.1"/>
    </source>
</evidence>
<reference evidence="2" key="1">
    <citation type="submission" date="2016-10" db="EMBL/GenBank/DDBJ databases">
        <authorList>
            <person name="Varghese N."/>
            <person name="Submissions S."/>
        </authorList>
    </citation>
    <scope>NUCLEOTIDE SEQUENCE [LARGE SCALE GENOMIC DNA]</scope>
    <source>
        <strain evidence="2">CGMCC 1.8711</strain>
    </source>
</reference>
<dbReference type="RefSeq" id="WP_089875817.1">
    <property type="nucleotide sequence ID" value="NZ_FOYS01000001.1"/>
</dbReference>
<accession>A0A1I6FRY4</accession>
<name>A0A1I6FRY4_9EURY</name>
<dbReference type="InterPro" id="IPR055975">
    <property type="entry name" value="DUF7553"/>
</dbReference>
<dbReference type="Pfam" id="PF24430">
    <property type="entry name" value="DUF7553"/>
    <property type="match status" value="1"/>
</dbReference>
<protein>
    <submittedName>
        <fullName evidence="1">Uncharacterized protein</fullName>
    </submittedName>
</protein>
<sequence>MTRELLAAASDDLNAAADASDDDGVRDRLAEQADALSKLADAERGPDHGRLDRHMNILAEIAETTEGDVSERVTAARDKVFEYRKGVEGV</sequence>
<dbReference type="Proteomes" id="UP000243250">
    <property type="component" value="Unassembled WGS sequence"/>
</dbReference>
<dbReference type="OrthoDB" id="197463at2157"/>
<organism evidence="1 2">
    <name type="scientific">Halogeometricum limi</name>
    <dbReference type="NCBI Taxonomy" id="555875"/>
    <lineage>
        <taxon>Archaea</taxon>
        <taxon>Methanobacteriati</taxon>
        <taxon>Methanobacteriota</taxon>
        <taxon>Stenosarchaea group</taxon>
        <taxon>Halobacteria</taxon>
        <taxon>Halobacteriales</taxon>
        <taxon>Haloferacaceae</taxon>
        <taxon>Halogeometricum</taxon>
    </lineage>
</organism>
<dbReference type="EMBL" id="FOYS01000001">
    <property type="protein sequence ID" value="SFR32557.1"/>
    <property type="molecule type" value="Genomic_DNA"/>
</dbReference>
<gene>
    <name evidence="1" type="ORF">SAMN04488124_0143</name>
</gene>
<evidence type="ECO:0000313" key="2">
    <source>
        <dbReference type="Proteomes" id="UP000243250"/>
    </source>
</evidence>
<dbReference type="AlphaFoldDB" id="A0A1I6FRY4"/>